<dbReference type="SUPFAM" id="SSF51306">
    <property type="entry name" value="LexA/Signal peptidase"/>
    <property type="match status" value="1"/>
</dbReference>
<evidence type="ECO:0000256" key="2">
    <source>
        <dbReference type="ARBA" id="ARBA00022692"/>
    </source>
</evidence>
<dbReference type="GO" id="GO:0006465">
    <property type="term" value="P:signal peptide processing"/>
    <property type="evidence" value="ECO:0007669"/>
    <property type="project" value="InterPro"/>
</dbReference>
<evidence type="ECO:0000313" key="6">
    <source>
        <dbReference type="EMBL" id="SFP85381.1"/>
    </source>
</evidence>
<reference evidence="7" key="1">
    <citation type="submission" date="2016-10" db="EMBL/GenBank/DDBJ databases">
        <authorList>
            <person name="Varghese N."/>
            <person name="Submissions S."/>
        </authorList>
    </citation>
    <scope>NUCLEOTIDE SEQUENCE [LARGE SCALE GENOMIC DNA]</scope>
    <source>
        <strain evidence="7">CGMCC 1.10329</strain>
    </source>
</reference>
<feature type="transmembrane region" description="Helical" evidence="5">
    <location>
        <begin position="117"/>
        <end position="142"/>
    </location>
</feature>
<dbReference type="InterPro" id="IPR036286">
    <property type="entry name" value="LexA/Signal_pep-like_sf"/>
</dbReference>
<feature type="transmembrane region" description="Helical" evidence="5">
    <location>
        <begin position="162"/>
        <end position="182"/>
    </location>
</feature>
<keyword evidence="2 5" id="KW-0812">Transmembrane</keyword>
<sequence>MIRRVLVLLAVGSVLVVALPGTPVQLSYVYSDSMEPTIGTGDGYVVVPAGDVSVGDVLVFDSDYRGEYVTHRVVDVTEAGYVTQGDANPATDQATGHPVVTSDRVVGQVLTLGDRPVVIPGLASVVSLLSTYWPLGVLAVLLGGGLLERNPRARDLVRVDDLITPLVLTTVVGSAIALAYSAPTYTMAFTAVATDADGGRVLPLGEAVSRTIEVAAGPRYTYQFVEGTGVTIADVAANGDVFDVVVDVPARAERGAYDATVTTYYYPAVLPYGLVRALHAFHPVTAALATIGTVVAPAYAVHRLAVDGRAPIESRSRSRTAWWDPR</sequence>
<dbReference type="AlphaFoldDB" id="A0A1I5TR54"/>
<dbReference type="PANTHER" id="PTHR10806">
    <property type="entry name" value="SIGNAL PEPTIDASE COMPLEX CATALYTIC SUBUNIT SEC11"/>
    <property type="match status" value="1"/>
</dbReference>
<evidence type="ECO:0000313" key="7">
    <source>
        <dbReference type="Proteomes" id="UP000183769"/>
    </source>
</evidence>
<dbReference type="InterPro" id="IPR001733">
    <property type="entry name" value="Peptidase_S26B"/>
</dbReference>
<evidence type="ECO:0000256" key="1">
    <source>
        <dbReference type="ARBA" id="ARBA00004370"/>
    </source>
</evidence>
<name>A0A1I5TR54_9EURY</name>
<protein>
    <submittedName>
        <fullName evidence="6">Signal peptidase, endoplasmic reticulum-type</fullName>
    </submittedName>
</protein>
<gene>
    <name evidence="6" type="ORF">SAMN05216277_11051</name>
</gene>
<dbReference type="GO" id="GO:0004252">
    <property type="term" value="F:serine-type endopeptidase activity"/>
    <property type="evidence" value="ECO:0007669"/>
    <property type="project" value="InterPro"/>
</dbReference>
<dbReference type="Proteomes" id="UP000183769">
    <property type="component" value="Unassembled WGS sequence"/>
</dbReference>
<dbReference type="EMBL" id="FOXI01000010">
    <property type="protein sequence ID" value="SFP85381.1"/>
    <property type="molecule type" value="Genomic_DNA"/>
</dbReference>
<dbReference type="PANTHER" id="PTHR10806:SF6">
    <property type="entry name" value="SIGNAL PEPTIDASE COMPLEX CATALYTIC SUBUNIT SEC11"/>
    <property type="match status" value="1"/>
</dbReference>
<comment type="subcellular location">
    <subcellularLocation>
        <location evidence="1">Membrane</location>
    </subcellularLocation>
</comment>
<dbReference type="NCBIfam" id="TIGR02228">
    <property type="entry name" value="sigpep_I_arch"/>
    <property type="match status" value="1"/>
</dbReference>
<keyword evidence="7" id="KW-1185">Reference proteome</keyword>
<accession>A0A1I5TR54</accession>
<evidence type="ECO:0000256" key="3">
    <source>
        <dbReference type="ARBA" id="ARBA00022989"/>
    </source>
</evidence>
<keyword evidence="4 5" id="KW-0472">Membrane</keyword>
<organism evidence="6 7">
    <name type="scientific">Halolamina pelagica</name>
    <dbReference type="NCBI Taxonomy" id="699431"/>
    <lineage>
        <taxon>Archaea</taxon>
        <taxon>Methanobacteriati</taxon>
        <taxon>Methanobacteriota</taxon>
        <taxon>Stenosarchaea group</taxon>
        <taxon>Halobacteria</taxon>
        <taxon>Halobacteriales</taxon>
        <taxon>Haloferacaceae</taxon>
    </lineage>
</organism>
<keyword evidence="3 5" id="KW-1133">Transmembrane helix</keyword>
<proteinExistence type="predicted"/>
<evidence type="ECO:0000256" key="4">
    <source>
        <dbReference type="ARBA" id="ARBA00023136"/>
    </source>
</evidence>
<dbReference type="InterPro" id="IPR019533">
    <property type="entry name" value="Peptidase_S26"/>
</dbReference>
<evidence type="ECO:0000256" key="5">
    <source>
        <dbReference type="SAM" id="Phobius"/>
    </source>
</evidence>
<dbReference type="CDD" id="cd06530">
    <property type="entry name" value="S26_SPase_I"/>
    <property type="match status" value="1"/>
</dbReference>
<dbReference type="GO" id="GO:0016020">
    <property type="term" value="C:membrane"/>
    <property type="evidence" value="ECO:0007669"/>
    <property type="project" value="UniProtKB-SubCell"/>
</dbReference>